<keyword evidence="2" id="KW-1185">Reference proteome</keyword>
<dbReference type="AlphaFoldDB" id="A0AA39ZRI0"/>
<sequence length="183" mass="19754">MHVAGAPPPYAPPPYTESSEDVLTMSTAMTYIVKRPARGPAPADIVEHTLPLFSPGASLHFPTPETLWISRDVEHEDWSVFLEQLGLRETTDESDAARQSRVDHVVGEWNARFFKPRGLRIKPAFDEGPGESDRGATEGLGFKVGNSFVGISLPPHSNGFGLRLPGGILLGVAVGKNKEEGGK</sequence>
<dbReference type="EMBL" id="JAUKUA010000009">
    <property type="protein sequence ID" value="KAK0702135.1"/>
    <property type="molecule type" value="Genomic_DNA"/>
</dbReference>
<protein>
    <submittedName>
        <fullName evidence="1">Uncharacterized protein</fullName>
    </submittedName>
</protein>
<dbReference type="Proteomes" id="UP001172102">
    <property type="component" value="Unassembled WGS sequence"/>
</dbReference>
<accession>A0AA39ZRI0</accession>
<evidence type="ECO:0000313" key="1">
    <source>
        <dbReference type="EMBL" id="KAK0702135.1"/>
    </source>
</evidence>
<proteinExistence type="predicted"/>
<organism evidence="1 2">
    <name type="scientific">Lasiosphaeris hirsuta</name>
    <dbReference type="NCBI Taxonomy" id="260670"/>
    <lineage>
        <taxon>Eukaryota</taxon>
        <taxon>Fungi</taxon>
        <taxon>Dikarya</taxon>
        <taxon>Ascomycota</taxon>
        <taxon>Pezizomycotina</taxon>
        <taxon>Sordariomycetes</taxon>
        <taxon>Sordariomycetidae</taxon>
        <taxon>Sordariales</taxon>
        <taxon>Lasiosphaeriaceae</taxon>
        <taxon>Lasiosphaeris</taxon>
    </lineage>
</organism>
<comment type="caution">
    <text evidence="1">The sequence shown here is derived from an EMBL/GenBank/DDBJ whole genome shotgun (WGS) entry which is preliminary data.</text>
</comment>
<gene>
    <name evidence="1" type="ORF">B0H67DRAFT_687943</name>
</gene>
<reference evidence="1" key="1">
    <citation type="submission" date="2023-06" db="EMBL/GenBank/DDBJ databases">
        <title>Genome-scale phylogeny and comparative genomics of the fungal order Sordariales.</title>
        <authorList>
            <consortium name="Lawrence Berkeley National Laboratory"/>
            <person name="Hensen N."/>
            <person name="Bonometti L."/>
            <person name="Westerberg I."/>
            <person name="Brannstrom I.O."/>
            <person name="Guillou S."/>
            <person name="Cros-Aarteil S."/>
            <person name="Calhoun S."/>
            <person name="Haridas S."/>
            <person name="Kuo A."/>
            <person name="Mondo S."/>
            <person name="Pangilinan J."/>
            <person name="Riley R."/>
            <person name="Labutti K."/>
            <person name="Andreopoulos B."/>
            <person name="Lipzen A."/>
            <person name="Chen C."/>
            <person name="Yanf M."/>
            <person name="Daum C."/>
            <person name="Ng V."/>
            <person name="Clum A."/>
            <person name="Steindorff A."/>
            <person name="Ohm R."/>
            <person name="Martin F."/>
            <person name="Silar P."/>
            <person name="Natvig D."/>
            <person name="Lalanne C."/>
            <person name="Gautier V."/>
            <person name="Ament-Velasquez S.L."/>
            <person name="Kruys A."/>
            <person name="Hutchinson M.I."/>
            <person name="Powell A.J."/>
            <person name="Barry K."/>
            <person name="Miller A.N."/>
            <person name="Grigoriev I.V."/>
            <person name="Debuchy R."/>
            <person name="Gladieux P."/>
            <person name="Thoren M.H."/>
            <person name="Johannesson H."/>
        </authorList>
    </citation>
    <scope>NUCLEOTIDE SEQUENCE</scope>
    <source>
        <strain evidence="1">SMH4607-1</strain>
    </source>
</reference>
<evidence type="ECO:0000313" key="2">
    <source>
        <dbReference type="Proteomes" id="UP001172102"/>
    </source>
</evidence>
<name>A0AA39ZRI0_9PEZI</name>